<dbReference type="Proteomes" id="UP000095606">
    <property type="component" value="Unassembled WGS sequence"/>
</dbReference>
<dbReference type="EMBL" id="CP103141">
    <property type="protein sequence ID" value="UVQ73721.1"/>
    <property type="molecule type" value="Genomic_DNA"/>
</dbReference>
<accession>A0A174N827</accession>
<organism evidence="4 6">
    <name type="scientific">Bacteroides faecis</name>
    <dbReference type="NCBI Taxonomy" id="674529"/>
    <lineage>
        <taxon>Bacteria</taxon>
        <taxon>Pseudomonadati</taxon>
        <taxon>Bacteroidota</taxon>
        <taxon>Bacteroidia</taxon>
        <taxon>Bacteroidales</taxon>
        <taxon>Bacteroidaceae</taxon>
        <taxon>Bacteroides</taxon>
    </lineage>
</organism>
<feature type="domain" description="Thiosulphate:quinone oxidoreductase small subunit DoxA" evidence="3">
    <location>
        <begin position="207"/>
        <end position="336"/>
    </location>
</feature>
<feature type="transmembrane region" description="Helical" evidence="1">
    <location>
        <begin position="133"/>
        <end position="156"/>
    </location>
</feature>
<reference evidence="5" key="2">
    <citation type="submission" date="2022-08" db="EMBL/GenBank/DDBJ databases">
        <title>Genome Sequencing of Bacteroides fragilis Group Isolates with Nanopore Technology.</title>
        <authorList>
            <person name="Tisza M.J."/>
            <person name="Smith D."/>
            <person name="Dekker J.P."/>
        </authorList>
    </citation>
    <scope>NUCLEOTIDE SEQUENCE</scope>
    <source>
        <strain evidence="5">BFG-527</strain>
    </source>
</reference>
<name>A0A3E5GDU4_9BACE</name>
<dbReference type="GO" id="GO:0005886">
    <property type="term" value="C:plasma membrane"/>
    <property type="evidence" value="ECO:0007669"/>
    <property type="project" value="TreeGrafter"/>
</dbReference>
<dbReference type="PIRSF" id="PIRSF037390">
    <property type="entry name" value="Thiosulph_Quin_oxidored_DoxA-D"/>
    <property type="match status" value="1"/>
</dbReference>
<evidence type="ECO:0000313" key="6">
    <source>
        <dbReference type="Proteomes" id="UP000095606"/>
    </source>
</evidence>
<evidence type="ECO:0000313" key="5">
    <source>
        <dbReference type="EMBL" id="UVQ73721.1"/>
    </source>
</evidence>
<feature type="transmembrane region" description="Helical" evidence="1">
    <location>
        <begin position="12"/>
        <end position="31"/>
    </location>
</feature>
<gene>
    <name evidence="4" type="ORF">ERS852461_02541</name>
    <name evidence="5" type="ORF">NXY30_22345</name>
</gene>
<dbReference type="GeneID" id="69590924"/>
<proteinExistence type="predicted"/>
<dbReference type="InterPro" id="IPR011636">
    <property type="entry name" value="DoxA"/>
</dbReference>
<dbReference type="InterPro" id="IPR051907">
    <property type="entry name" value="DoxX-like_oxidoreductase"/>
</dbReference>
<accession>A0A3E5GDU4</accession>
<keyword evidence="1" id="KW-0472">Membrane</keyword>
<feature type="domain" description="TQO small subunit DoxD" evidence="2">
    <location>
        <begin position="18"/>
        <end position="180"/>
    </location>
</feature>
<feature type="transmembrane region" description="Helical" evidence="1">
    <location>
        <begin position="79"/>
        <end position="99"/>
    </location>
</feature>
<dbReference type="PANTHER" id="PTHR33452:SF1">
    <property type="entry name" value="INNER MEMBRANE PROTEIN YPHA-RELATED"/>
    <property type="match status" value="1"/>
</dbReference>
<dbReference type="Pfam" id="PF04173">
    <property type="entry name" value="DoxD"/>
    <property type="match status" value="1"/>
</dbReference>
<dbReference type="Proteomes" id="UP001060104">
    <property type="component" value="Chromosome"/>
</dbReference>
<protein>
    <submittedName>
        <fullName evidence="5">DoxX family membrane protein</fullName>
    </submittedName>
    <submittedName>
        <fullName evidence="4">Terminal quinol oxidase subunit</fullName>
    </submittedName>
</protein>
<dbReference type="InterPro" id="IPR007301">
    <property type="entry name" value="DoxD"/>
</dbReference>
<evidence type="ECO:0000259" key="2">
    <source>
        <dbReference type="Pfam" id="PF04173"/>
    </source>
</evidence>
<evidence type="ECO:0000313" key="7">
    <source>
        <dbReference type="Proteomes" id="UP001060104"/>
    </source>
</evidence>
<sequence length="341" mass="38041">MVTQQQEQTKAYVLAGIFTLSLRLIVGWTYFSAFWRRLVLENKLIPDSSGYIGEKFNHFLPNSIGIKPIIEYLVSTPDLLWWAMLIFTLVEGVVGLLYMLGFFTRLMSIGVFSLAFGILLGSGWLGTTCLDEWQIGILGVAAGFTIFLSGGGKYSLDHLFQSKLSKKKWLVWLTSGELPLPIKQFSKVAITGAILLFILTLYTNQEFHNGVWGPLHNKSVKPKLEISNADIHNDALNFKVYRIEGADVYGSFLIGITLKDSRGKTILQKDGEELSRFPLTGIKNDYIAKVTPGKHSLIIPLGSKATLTIKDSSLQNLPKGRYELTLTDISGITWKQDITVD</sequence>
<evidence type="ECO:0000259" key="3">
    <source>
        <dbReference type="Pfam" id="PF07680"/>
    </source>
</evidence>
<keyword evidence="7" id="KW-1185">Reference proteome</keyword>
<dbReference type="RefSeq" id="WP_010538449.1">
    <property type="nucleotide sequence ID" value="NZ_CABMFH010000008.1"/>
</dbReference>
<dbReference type="AlphaFoldDB" id="A0A3E5GDU4"/>
<dbReference type="InterPro" id="IPR017192">
    <property type="entry name" value="ThioSO4-Q_OxRdtase_DoxA/D"/>
</dbReference>
<dbReference type="PANTHER" id="PTHR33452">
    <property type="entry name" value="OXIDOREDUCTASE CATD-RELATED"/>
    <property type="match status" value="1"/>
</dbReference>
<evidence type="ECO:0000313" key="4">
    <source>
        <dbReference type="EMBL" id="CUP42109.1"/>
    </source>
</evidence>
<dbReference type="EMBL" id="CZAE01000011">
    <property type="protein sequence ID" value="CUP42109.1"/>
    <property type="molecule type" value="Genomic_DNA"/>
</dbReference>
<evidence type="ECO:0000256" key="1">
    <source>
        <dbReference type="SAM" id="Phobius"/>
    </source>
</evidence>
<reference evidence="4 6" key="1">
    <citation type="submission" date="2015-09" db="EMBL/GenBank/DDBJ databases">
        <authorList>
            <consortium name="Pathogen Informatics"/>
        </authorList>
    </citation>
    <scope>NUCLEOTIDE SEQUENCE [LARGE SCALE GENOMIC DNA]</scope>
    <source>
        <strain evidence="4 6">2789STDY5834846</strain>
    </source>
</reference>
<keyword evidence="1" id="KW-0812">Transmembrane</keyword>
<keyword evidence="1" id="KW-1133">Transmembrane helix</keyword>
<feature type="transmembrane region" description="Helical" evidence="1">
    <location>
        <begin position="106"/>
        <end position="127"/>
    </location>
</feature>
<dbReference type="Pfam" id="PF07680">
    <property type="entry name" value="DoxA"/>
    <property type="match status" value="1"/>
</dbReference>